<sequence length="55" mass="6314">MPPWSTVPKEKDTQNLLQKSGTKFLNKAQGPDNKHGLRPSKTRPLHWGCWWQMAG</sequence>
<proteinExistence type="predicted"/>
<name>A0AAV5I5X7_9ROSI</name>
<protein>
    <submittedName>
        <fullName evidence="1">Uncharacterized protein</fullName>
    </submittedName>
</protein>
<keyword evidence="2" id="KW-1185">Reference proteome</keyword>
<evidence type="ECO:0000313" key="2">
    <source>
        <dbReference type="Proteomes" id="UP001054252"/>
    </source>
</evidence>
<comment type="caution">
    <text evidence="1">The sequence shown here is derived from an EMBL/GenBank/DDBJ whole genome shotgun (WGS) entry which is preliminary data.</text>
</comment>
<evidence type="ECO:0000313" key="1">
    <source>
        <dbReference type="EMBL" id="GKU93709.1"/>
    </source>
</evidence>
<dbReference type="AlphaFoldDB" id="A0AAV5I5X7"/>
<reference evidence="1 2" key="1">
    <citation type="journal article" date="2021" name="Commun. Biol.">
        <title>The genome of Shorea leprosula (Dipterocarpaceae) highlights the ecological relevance of drought in aseasonal tropical rainforests.</title>
        <authorList>
            <person name="Ng K.K.S."/>
            <person name="Kobayashi M.J."/>
            <person name="Fawcett J.A."/>
            <person name="Hatakeyama M."/>
            <person name="Paape T."/>
            <person name="Ng C.H."/>
            <person name="Ang C.C."/>
            <person name="Tnah L.H."/>
            <person name="Lee C.T."/>
            <person name="Nishiyama T."/>
            <person name="Sese J."/>
            <person name="O'Brien M.J."/>
            <person name="Copetti D."/>
            <person name="Mohd Noor M.I."/>
            <person name="Ong R.C."/>
            <person name="Putra M."/>
            <person name="Sireger I.Z."/>
            <person name="Indrioko S."/>
            <person name="Kosugi Y."/>
            <person name="Izuno A."/>
            <person name="Isagi Y."/>
            <person name="Lee S.L."/>
            <person name="Shimizu K.K."/>
        </authorList>
    </citation>
    <scope>NUCLEOTIDE SEQUENCE [LARGE SCALE GENOMIC DNA]</scope>
    <source>
        <strain evidence="1">214</strain>
    </source>
</reference>
<organism evidence="1 2">
    <name type="scientific">Rubroshorea leprosula</name>
    <dbReference type="NCBI Taxonomy" id="152421"/>
    <lineage>
        <taxon>Eukaryota</taxon>
        <taxon>Viridiplantae</taxon>
        <taxon>Streptophyta</taxon>
        <taxon>Embryophyta</taxon>
        <taxon>Tracheophyta</taxon>
        <taxon>Spermatophyta</taxon>
        <taxon>Magnoliopsida</taxon>
        <taxon>eudicotyledons</taxon>
        <taxon>Gunneridae</taxon>
        <taxon>Pentapetalae</taxon>
        <taxon>rosids</taxon>
        <taxon>malvids</taxon>
        <taxon>Malvales</taxon>
        <taxon>Dipterocarpaceae</taxon>
        <taxon>Rubroshorea</taxon>
    </lineage>
</organism>
<dbReference type="EMBL" id="BPVZ01000007">
    <property type="protein sequence ID" value="GKU93709.1"/>
    <property type="molecule type" value="Genomic_DNA"/>
</dbReference>
<dbReference type="Proteomes" id="UP001054252">
    <property type="component" value="Unassembled WGS sequence"/>
</dbReference>
<accession>A0AAV5I5X7</accession>
<gene>
    <name evidence="1" type="ORF">SLEP1_g7280</name>
</gene>